<keyword evidence="2" id="KW-1185">Reference proteome</keyword>
<dbReference type="AlphaFoldDB" id="A0A9W8XYD3"/>
<evidence type="ECO:0000313" key="2">
    <source>
        <dbReference type="Proteomes" id="UP001140560"/>
    </source>
</evidence>
<proteinExistence type="predicted"/>
<dbReference type="EMBL" id="JAPEUY010000020">
    <property type="protein sequence ID" value="KAJ4362915.1"/>
    <property type="molecule type" value="Genomic_DNA"/>
</dbReference>
<dbReference type="Proteomes" id="UP001140560">
    <property type="component" value="Unassembled WGS sequence"/>
</dbReference>
<evidence type="ECO:0000313" key="1">
    <source>
        <dbReference type="EMBL" id="KAJ4362915.1"/>
    </source>
</evidence>
<comment type="caution">
    <text evidence="1">The sequence shown here is derived from an EMBL/GenBank/DDBJ whole genome shotgun (WGS) entry which is preliminary data.</text>
</comment>
<protein>
    <submittedName>
        <fullName evidence="1">Uncharacterized protein</fullName>
    </submittedName>
</protein>
<sequence length="260" mass="30063">MTTTTTLPPQLSLREVLRIYLLCFDALVEALPPYLLAYAVPWPCEDVSVPVWMLWEVYDLWDPPADLHSITFPPAEVVGALPKLNLCDWFCWVMVEEVGNKVEELFGASMRWIRLRPRVNFLLVRRDGGPDQFELPAHSVFSVKAEGTEVIFDGTLQQFGWDSESWLQPWDEVLEAKVETREGPFRDDGPINPEALNDSATRCDDGFWVVAKERMRDLCVGLNWEELRSLEEVERLERVKKQADEKFAGTYEEALERSRR</sequence>
<name>A0A9W8XYD3_9PLEO</name>
<organism evidence="1 2">
    <name type="scientific">Neocucurbitaria cava</name>
    <dbReference type="NCBI Taxonomy" id="798079"/>
    <lineage>
        <taxon>Eukaryota</taxon>
        <taxon>Fungi</taxon>
        <taxon>Dikarya</taxon>
        <taxon>Ascomycota</taxon>
        <taxon>Pezizomycotina</taxon>
        <taxon>Dothideomycetes</taxon>
        <taxon>Pleosporomycetidae</taxon>
        <taxon>Pleosporales</taxon>
        <taxon>Pleosporineae</taxon>
        <taxon>Cucurbitariaceae</taxon>
        <taxon>Neocucurbitaria</taxon>
    </lineage>
</organism>
<reference evidence="1" key="1">
    <citation type="submission" date="2022-10" db="EMBL/GenBank/DDBJ databases">
        <title>Tapping the CABI collections for fungal endophytes: first genome assemblies for Collariella, Neodidymelliopsis, Ascochyta clinopodiicola, Didymella pomorum, Didymosphaeria variabile, Neocosmospora piperis and Neocucurbitaria cava.</title>
        <authorList>
            <person name="Hill R."/>
        </authorList>
    </citation>
    <scope>NUCLEOTIDE SEQUENCE</scope>
    <source>
        <strain evidence="1">IMI 356814</strain>
    </source>
</reference>
<accession>A0A9W8XYD3</accession>
<gene>
    <name evidence="1" type="ORF">N0V83_010032</name>
</gene>
<dbReference type="OrthoDB" id="3789784at2759"/>